<protein>
    <submittedName>
        <fullName evidence="2">Uncharacterized protein</fullName>
    </submittedName>
</protein>
<keyword evidence="3" id="KW-1185">Reference proteome</keyword>
<organism evidence="2 3">
    <name type="scientific">Trachymyrmex cornetzi</name>
    <dbReference type="NCBI Taxonomy" id="471704"/>
    <lineage>
        <taxon>Eukaryota</taxon>
        <taxon>Metazoa</taxon>
        <taxon>Ecdysozoa</taxon>
        <taxon>Arthropoda</taxon>
        <taxon>Hexapoda</taxon>
        <taxon>Insecta</taxon>
        <taxon>Pterygota</taxon>
        <taxon>Neoptera</taxon>
        <taxon>Endopterygota</taxon>
        <taxon>Hymenoptera</taxon>
        <taxon>Apocrita</taxon>
        <taxon>Aculeata</taxon>
        <taxon>Formicoidea</taxon>
        <taxon>Formicidae</taxon>
        <taxon>Myrmicinae</taxon>
        <taxon>Trachymyrmex</taxon>
    </lineage>
</organism>
<dbReference type="EMBL" id="KQ979763">
    <property type="protein sequence ID" value="KYN19223.1"/>
    <property type="molecule type" value="Genomic_DNA"/>
</dbReference>
<gene>
    <name evidence="2" type="ORF">ALC57_08400</name>
</gene>
<dbReference type="Proteomes" id="UP000078492">
    <property type="component" value="Unassembled WGS sequence"/>
</dbReference>
<name>A0A195E257_9HYME</name>
<sequence length="130" mass="14256">MIVPQQKWFNHNPQATSRYVQVQVSANTTKRSQSQQTFAISKESRHVYPVGGQGRGTVTDGIRPRERIGGERGSACWRRGGSTVTGGRRLGTTQGESSRLTVAACGAARWIDQVRRCGAGSREWGAIQRL</sequence>
<feature type="compositionally biased region" description="Low complexity" evidence="1">
    <location>
        <begin position="78"/>
        <end position="95"/>
    </location>
</feature>
<feature type="region of interest" description="Disordered" evidence="1">
    <location>
        <begin position="48"/>
        <end position="95"/>
    </location>
</feature>
<proteinExistence type="predicted"/>
<evidence type="ECO:0000256" key="1">
    <source>
        <dbReference type="SAM" id="MobiDB-lite"/>
    </source>
</evidence>
<accession>A0A195E257</accession>
<evidence type="ECO:0000313" key="2">
    <source>
        <dbReference type="EMBL" id="KYN19223.1"/>
    </source>
</evidence>
<reference evidence="2 3" key="1">
    <citation type="submission" date="2015-09" db="EMBL/GenBank/DDBJ databases">
        <title>Trachymyrmex cornetzi WGS genome.</title>
        <authorList>
            <person name="Nygaard S."/>
            <person name="Hu H."/>
            <person name="Boomsma J."/>
            <person name="Zhang G."/>
        </authorList>
    </citation>
    <scope>NUCLEOTIDE SEQUENCE [LARGE SCALE GENOMIC DNA]</scope>
    <source>
        <strain evidence="2">Tcor2-1</strain>
        <tissue evidence="2">Whole body</tissue>
    </source>
</reference>
<dbReference type="AlphaFoldDB" id="A0A195E257"/>
<evidence type="ECO:0000313" key="3">
    <source>
        <dbReference type="Proteomes" id="UP000078492"/>
    </source>
</evidence>